<accession>A0ABS1X2D2</accession>
<dbReference type="InterPro" id="IPR011250">
    <property type="entry name" value="OMP/PagP_B-barrel"/>
</dbReference>
<gene>
    <name evidence="1" type="ORF">JM946_21805</name>
</gene>
<evidence type="ECO:0000313" key="1">
    <source>
        <dbReference type="EMBL" id="MBM0107383.1"/>
    </source>
</evidence>
<sequence>MRTTLIAVTLLSAFGLETARAGEDEWQITPRGFSGDLDIKRPYTGVNGSRTDADLAGIGCGIGYLTPVGIVAAIGADGGAEFDLFGAFDSYSFDQQFVAVGYQFELGNGWRFVPMVGRTRWRLESEEGLFLNPGPEASEVVRGYDYYWEASVSRRISEAVALGISYKQGDYRFGQSRATAFMVTVGL</sequence>
<comment type="caution">
    <text evidence="1">The sequence shown here is derived from an EMBL/GenBank/DDBJ whole genome shotgun (WGS) entry which is preliminary data.</text>
</comment>
<proteinExistence type="predicted"/>
<evidence type="ECO:0008006" key="3">
    <source>
        <dbReference type="Google" id="ProtNLM"/>
    </source>
</evidence>
<name>A0ABS1X2D2_9GAMM</name>
<protein>
    <recommendedName>
        <fullName evidence="3">Outer membrane protein beta-barrel domain-containing protein</fullName>
    </recommendedName>
</protein>
<dbReference type="RefSeq" id="WP_203169496.1">
    <property type="nucleotide sequence ID" value="NZ_JAEVLS010000005.1"/>
</dbReference>
<evidence type="ECO:0000313" key="2">
    <source>
        <dbReference type="Proteomes" id="UP000661077"/>
    </source>
</evidence>
<organism evidence="1 2">
    <name type="scientific">Steroidobacter gossypii</name>
    <dbReference type="NCBI Taxonomy" id="2805490"/>
    <lineage>
        <taxon>Bacteria</taxon>
        <taxon>Pseudomonadati</taxon>
        <taxon>Pseudomonadota</taxon>
        <taxon>Gammaproteobacteria</taxon>
        <taxon>Steroidobacterales</taxon>
        <taxon>Steroidobacteraceae</taxon>
        <taxon>Steroidobacter</taxon>
    </lineage>
</organism>
<dbReference type="EMBL" id="JAEVLS010000005">
    <property type="protein sequence ID" value="MBM0107383.1"/>
    <property type="molecule type" value="Genomic_DNA"/>
</dbReference>
<dbReference type="SUPFAM" id="SSF56925">
    <property type="entry name" value="OMPA-like"/>
    <property type="match status" value="1"/>
</dbReference>
<keyword evidence="2" id="KW-1185">Reference proteome</keyword>
<reference evidence="1 2" key="1">
    <citation type="journal article" date="2021" name="Int. J. Syst. Evol. Microbiol.">
        <title>Steroidobacter gossypii sp. nov., isolated from soil of cotton cropping field.</title>
        <authorList>
            <person name="Huang R."/>
            <person name="Yang S."/>
            <person name="Zhen C."/>
            <person name="Liu W."/>
        </authorList>
    </citation>
    <scope>NUCLEOTIDE SEQUENCE [LARGE SCALE GENOMIC DNA]</scope>
    <source>
        <strain evidence="1 2">S1-65</strain>
    </source>
</reference>
<dbReference type="Proteomes" id="UP000661077">
    <property type="component" value="Unassembled WGS sequence"/>
</dbReference>